<name>A0A1F8FCY9_9BACT</name>
<dbReference type="PRINTS" id="PR00942">
    <property type="entry name" value="CUATPASEI"/>
</dbReference>
<reference evidence="3 4" key="1">
    <citation type="journal article" date="2016" name="Nat. Commun.">
        <title>Thousands of microbial genomes shed light on interconnected biogeochemical processes in an aquifer system.</title>
        <authorList>
            <person name="Anantharaman K."/>
            <person name="Brown C.T."/>
            <person name="Hug L.A."/>
            <person name="Sharon I."/>
            <person name="Castelle C.J."/>
            <person name="Probst A.J."/>
            <person name="Thomas B.C."/>
            <person name="Singh A."/>
            <person name="Wilkins M.J."/>
            <person name="Karaoz U."/>
            <person name="Brodie E.L."/>
            <person name="Williams K.H."/>
            <person name="Hubbard S.S."/>
            <person name="Banfield J.F."/>
        </authorList>
    </citation>
    <scope>NUCLEOTIDE SEQUENCE [LARGE SCALE GENOMIC DNA]</scope>
</reference>
<dbReference type="AlphaFoldDB" id="A0A1F8FCY9"/>
<dbReference type="PANTHER" id="PTHR46594">
    <property type="entry name" value="P-TYPE CATION-TRANSPORTING ATPASE"/>
    <property type="match status" value="1"/>
</dbReference>
<proteinExistence type="predicted"/>
<evidence type="ECO:0000313" key="4">
    <source>
        <dbReference type="Proteomes" id="UP000177167"/>
    </source>
</evidence>
<dbReference type="InterPro" id="IPR006121">
    <property type="entry name" value="HMA_dom"/>
</dbReference>
<dbReference type="FunFam" id="3.30.70.100:FF:000005">
    <property type="entry name" value="Copper-exporting P-type ATPase A"/>
    <property type="match status" value="1"/>
</dbReference>
<dbReference type="Proteomes" id="UP000177167">
    <property type="component" value="Unassembled WGS sequence"/>
</dbReference>
<evidence type="ECO:0000313" key="3">
    <source>
        <dbReference type="EMBL" id="OGN10139.1"/>
    </source>
</evidence>
<dbReference type="PROSITE" id="PS50846">
    <property type="entry name" value="HMA_2"/>
    <property type="match status" value="1"/>
</dbReference>
<dbReference type="Gene3D" id="3.30.70.100">
    <property type="match status" value="1"/>
</dbReference>
<dbReference type="EMBL" id="MGJP01000015">
    <property type="protein sequence ID" value="OGN10139.1"/>
    <property type="molecule type" value="Genomic_DNA"/>
</dbReference>
<feature type="domain" description="HMA" evidence="2">
    <location>
        <begin position="2"/>
        <end position="68"/>
    </location>
</feature>
<dbReference type="SUPFAM" id="SSF55008">
    <property type="entry name" value="HMA, heavy metal-associated domain"/>
    <property type="match status" value="1"/>
</dbReference>
<comment type="caution">
    <text evidence="3">The sequence shown here is derived from an EMBL/GenBank/DDBJ whole genome shotgun (WGS) entry which is preliminary data.</text>
</comment>
<dbReference type="InterPro" id="IPR036163">
    <property type="entry name" value="HMA_dom_sf"/>
</dbReference>
<dbReference type="CDD" id="cd00371">
    <property type="entry name" value="HMA"/>
    <property type="match status" value="1"/>
</dbReference>
<accession>A0A1F8FCY9</accession>
<dbReference type="Pfam" id="PF00403">
    <property type="entry name" value="HMA"/>
    <property type="match status" value="1"/>
</dbReference>
<dbReference type="GO" id="GO:0046872">
    <property type="term" value="F:metal ion binding"/>
    <property type="evidence" value="ECO:0007669"/>
    <property type="project" value="UniProtKB-KW"/>
</dbReference>
<organism evidence="3 4">
    <name type="scientific">Candidatus Yanofskybacteria bacterium RIFCSPHIGHO2_02_FULL_41_11</name>
    <dbReference type="NCBI Taxonomy" id="1802675"/>
    <lineage>
        <taxon>Bacteria</taxon>
        <taxon>Candidatus Yanofskyibacteriota</taxon>
    </lineage>
</organism>
<sequence length="68" mass="7471">MEKIILNIEGMHCGACATGIQMLVSSMDGVKSIFVDYDTKKGTVEFDPSKVTKDQIIKSIEELGYKAN</sequence>
<gene>
    <name evidence="3" type="ORF">A3J46_00540</name>
</gene>
<dbReference type="InterPro" id="IPR017969">
    <property type="entry name" value="Heavy-metal-associated_CS"/>
</dbReference>
<protein>
    <recommendedName>
        <fullName evidence="2">HMA domain-containing protein</fullName>
    </recommendedName>
</protein>
<dbReference type="PANTHER" id="PTHR46594:SF4">
    <property type="entry name" value="P-TYPE CATION-TRANSPORTING ATPASE"/>
    <property type="match status" value="1"/>
</dbReference>
<keyword evidence="1" id="KW-0479">Metal-binding</keyword>
<evidence type="ECO:0000259" key="2">
    <source>
        <dbReference type="PROSITE" id="PS50846"/>
    </source>
</evidence>
<dbReference type="PROSITE" id="PS01047">
    <property type="entry name" value="HMA_1"/>
    <property type="match status" value="1"/>
</dbReference>
<evidence type="ECO:0000256" key="1">
    <source>
        <dbReference type="ARBA" id="ARBA00022723"/>
    </source>
</evidence>